<gene>
    <name evidence="1" type="ORF">GCE9029_01405</name>
</gene>
<organism evidence="1 2">
    <name type="scientific">Grimontia celer</name>
    <dbReference type="NCBI Taxonomy" id="1796497"/>
    <lineage>
        <taxon>Bacteria</taxon>
        <taxon>Pseudomonadati</taxon>
        <taxon>Pseudomonadota</taxon>
        <taxon>Gammaproteobacteria</taxon>
        <taxon>Vibrionales</taxon>
        <taxon>Vibrionaceae</taxon>
        <taxon>Grimontia</taxon>
    </lineage>
</organism>
<reference evidence="2" key="1">
    <citation type="submission" date="2016-02" db="EMBL/GenBank/DDBJ databases">
        <authorList>
            <person name="Rodrigo-Torres Lidia"/>
            <person name="Arahal R.David."/>
        </authorList>
    </citation>
    <scope>NUCLEOTIDE SEQUENCE [LARGE SCALE GENOMIC DNA]</scope>
    <source>
        <strain evidence="2">CECT 9029</strain>
    </source>
</reference>
<evidence type="ECO:0000313" key="2">
    <source>
        <dbReference type="Proteomes" id="UP000071641"/>
    </source>
</evidence>
<sequence length="53" mass="6136">MICMNKHGELIQLQYHKKCPVKGSVYVKYLDGLKKGNFYIELEPDSLVKVTVH</sequence>
<dbReference type="AlphaFoldDB" id="A0A128EZ67"/>
<dbReference type="Proteomes" id="UP000071641">
    <property type="component" value="Unassembled WGS sequence"/>
</dbReference>
<name>A0A128EZ67_9GAMM</name>
<keyword evidence="2" id="KW-1185">Reference proteome</keyword>
<dbReference type="EMBL" id="FIZX01000001">
    <property type="protein sequence ID" value="CZF79341.1"/>
    <property type="molecule type" value="Genomic_DNA"/>
</dbReference>
<protein>
    <submittedName>
        <fullName evidence="1">Uncharacterized protein</fullName>
    </submittedName>
</protein>
<evidence type="ECO:0000313" key="1">
    <source>
        <dbReference type="EMBL" id="CZF79341.1"/>
    </source>
</evidence>
<proteinExistence type="predicted"/>
<accession>A0A128EZ67</accession>